<comment type="caution">
    <text evidence="13">The sequence shown here is derived from an EMBL/GenBank/DDBJ whole genome shotgun (WGS) entry which is preliminary data.</text>
</comment>
<dbReference type="GO" id="GO:0032259">
    <property type="term" value="P:methylation"/>
    <property type="evidence" value="ECO:0007669"/>
    <property type="project" value="UniProtKB-KW"/>
</dbReference>
<accession>A0A0T5VVI7</accession>
<keyword evidence="6" id="KW-0238">DNA-binding</keyword>
<keyword evidence="3" id="KW-0808">Transferase</keyword>
<dbReference type="PRINTS" id="PR00507">
    <property type="entry name" value="N12N6MTFRASE"/>
</dbReference>
<keyword evidence="4" id="KW-0949">S-adenosyl-L-methionine</keyword>
<evidence type="ECO:0000256" key="8">
    <source>
        <dbReference type="SAM" id="Coils"/>
    </source>
</evidence>
<evidence type="ECO:0000313" key="14">
    <source>
        <dbReference type="Proteomes" id="UP000051950"/>
    </source>
</evidence>
<dbReference type="Pfam" id="PF23653">
    <property type="entry name" value="DUF7149"/>
    <property type="match status" value="1"/>
</dbReference>
<evidence type="ECO:0000259" key="9">
    <source>
        <dbReference type="Pfam" id="PF07669"/>
    </source>
</evidence>
<feature type="domain" description="Type II methyltransferase M.TaqI-like" evidence="9">
    <location>
        <begin position="647"/>
        <end position="723"/>
    </location>
</feature>
<proteinExistence type="predicted"/>
<evidence type="ECO:0000259" key="11">
    <source>
        <dbReference type="Pfam" id="PF23653"/>
    </source>
</evidence>
<evidence type="ECO:0000256" key="1">
    <source>
        <dbReference type="ARBA" id="ARBA00011900"/>
    </source>
</evidence>
<evidence type="ECO:0000259" key="10">
    <source>
        <dbReference type="Pfam" id="PF12950"/>
    </source>
</evidence>
<comment type="catalytic activity">
    <reaction evidence="7">
        <text>a 2'-deoxyadenosine in DNA + S-adenosyl-L-methionine = an N(6)-methyl-2'-deoxyadenosine in DNA + S-adenosyl-L-homocysteine + H(+)</text>
        <dbReference type="Rhea" id="RHEA:15197"/>
        <dbReference type="Rhea" id="RHEA-COMP:12418"/>
        <dbReference type="Rhea" id="RHEA-COMP:12419"/>
        <dbReference type="ChEBI" id="CHEBI:15378"/>
        <dbReference type="ChEBI" id="CHEBI:57856"/>
        <dbReference type="ChEBI" id="CHEBI:59789"/>
        <dbReference type="ChEBI" id="CHEBI:90615"/>
        <dbReference type="ChEBI" id="CHEBI:90616"/>
        <dbReference type="EC" id="2.1.1.72"/>
    </reaction>
</comment>
<evidence type="ECO:0000256" key="5">
    <source>
        <dbReference type="ARBA" id="ARBA00022747"/>
    </source>
</evidence>
<feature type="domain" description="Type II methyltransferase M.TaqI-like" evidence="9">
    <location>
        <begin position="781"/>
        <end position="941"/>
    </location>
</feature>
<dbReference type="Pfam" id="PF12950">
    <property type="entry name" value="TaqI_C"/>
    <property type="match status" value="1"/>
</dbReference>
<dbReference type="PROSITE" id="PS00092">
    <property type="entry name" value="N6_MTASE"/>
    <property type="match status" value="1"/>
</dbReference>
<dbReference type="EMBL" id="LMZQ01000001">
    <property type="protein sequence ID" value="KRT17879.1"/>
    <property type="molecule type" value="Genomic_DNA"/>
</dbReference>
<dbReference type="STRING" id="687842.ASU31_00875"/>
<dbReference type="SUPFAM" id="SSF53335">
    <property type="entry name" value="S-adenosyl-L-methionine-dependent methyltransferases"/>
    <property type="match status" value="1"/>
</dbReference>
<dbReference type="InterPro" id="IPR002052">
    <property type="entry name" value="DNA_methylase_N6_adenine_CS"/>
</dbReference>
<gene>
    <name evidence="13" type="ORF">ASU31_00875</name>
</gene>
<dbReference type="PANTHER" id="PTHR33841">
    <property type="entry name" value="DNA METHYLTRANSFERASE YEEA-RELATED"/>
    <property type="match status" value="1"/>
</dbReference>
<feature type="domain" description="DUF7814" evidence="12">
    <location>
        <begin position="244"/>
        <end position="471"/>
    </location>
</feature>
<dbReference type="OrthoDB" id="32195at2"/>
<sequence length="1265" mass="146461">MTISFIDIKSSLNKAFRLLKPKRNDLNIFKSNLNTLLGHINEQETEEHVKIHLMDFLKNTYFHPQHLVATNGRTDFVIHTGNNAQTPVAVMFEVKKPSNKAEMITKTNLNARAMHELILYFLRERIDKKNLSLTSLIITNIYEWYVFDAVAFEKIFTQNKDLQSAYREWKNGQKISTSTGLFYNEIVKPFLKELDKEISFTFFDLRDFQKSLKSNEQKNDTKLIALYKFFTPINLLKLSFTNDSNSLDKGFFAELLHIIGLEEVKDGSRKVIDRPQPAKRNPGSIIENALSILEVEDCLRKVPSKLQIGESREQKLLNLAIDLSITWINRLLFLKLLEAQLQKYHQEDQKYRFLNIQTIKDYDELYKLFFQVLAKKSVDRLPAVREKYRFVPYLNSSLFEISELEDITIKINALDDNVDIPIYSNSVLRKGKSKIEGSTLNTLNYLFAFLDSYDFSSVGKEEIQEDNKTIINASVLGLVFEKINGYKDGSIYTPGAITMYLCKDVIRRSVVKKFNDNYGWNCGTIADLRNHIADKRNSCDVLEFNIVIDTLRLADPAVGSGHFLVSSLNELIAIKAELGIFADRYGNRISDVDITIANDELVVNYMQGQDFFDYQVLTDSEGKFKVSPQIQRIQEALFDEKRKLIENCLFGVDINPNSVKICQLRLWIELLKNAYYKVGDAATANELETLPNIDINIKQGNSLLNKYSLKEDLSDVFKKNKFGVKDYQLAVQRYKEAPNKEAKEDLRNFIKEIKAKFHETVSNRDPRRKRLSEWRGKKILAESTNNSLFGQTKSLKDIGKEVAKYQKEIDKISLEIAEIENNTHYKNAFEWRFEFPEVLDKNGDFIGFDVIIGNPPYIQLQKMGSEADILQRQNYDTYVRTGDIYSLFYEQAINLLKPDYYFGYITSNKWMRANYGESTRKYFLKSTNPLSLIDFSGYPVFDSATVDVNILVAQKSPYLNDTQTCLIQKSLTSLEKLSDFIEQNTSKNVFKSGGSWALLSSIEKSIKEKIERLGVPLKDWDIQINYGIKTGFNEAFIINEDKKNELVAADPKSAEIIRPILRGRDIKKYDLKFGNQWIINTHNGKKDKGIKAIEVQQEYPIVFDHLKTYEKELNKRLDKGKHWSNLRNCAYLESFNEEKIVWIELTDRPNFALDLKGYFLNNTIFFMTGNHLKYLLGFLNSRLCEWYFDKIAATSGAGTRRWIKMYIDQICVPKPNDVIESKINLIIDSLNAKFDDSIYKDLNQLIYNIFELSPEEVQLINDAEL</sequence>
<dbReference type="Gene3D" id="3.40.50.150">
    <property type="entry name" value="Vaccinia Virus protein VP39"/>
    <property type="match status" value="2"/>
</dbReference>
<reference evidence="13 14" key="1">
    <citation type="submission" date="2015-11" db="EMBL/GenBank/DDBJ databases">
        <title>Sequence of Pedobacter ginsenosidimutans.</title>
        <authorList>
            <person name="Carson E."/>
            <person name="Keyser V."/>
            <person name="Newman J."/>
            <person name="Miller J."/>
        </authorList>
    </citation>
    <scope>NUCLEOTIDE SEQUENCE [LARGE SCALE GENOMIC DNA]</scope>
    <source>
        <strain evidence="13 14">KACC 14530</strain>
    </source>
</reference>
<organism evidence="13 14">
    <name type="scientific">Pedobacter ginsenosidimutans</name>
    <dbReference type="NCBI Taxonomy" id="687842"/>
    <lineage>
        <taxon>Bacteria</taxon>
        <taxon>Pseudomonadati</taxon>
        <taxon>Bacteroidota</taxon>
        <taxon>Sphingobacteriia</taxon>
        <taxon>Sphingobacteriales</taxon>
        <taxon>Sphingobacteriaceae</taxon>
        <taxon>Pedobacter</taxon>
    </lineage>
</organism>
<dbReference type="GO" id="GO:0009307">
    <property type="term" value="P:DNA restriction-modification system"/>
    <property type="evidence" value="ECO:0007669"/>
    <property type="project" value="UniProtKB-KW"/>
</dbReference>
<evidence type="ECO:0000256" key="6">
    <source>
        <dbReference type="ARBA" id="ARBA00023125"/>
    </source>
</evidence>
<feature type="domain" description="TaqI-like C-terminal specificity" evidence="10">
    <location>
        <begin position="1059"/>
        <end position="1210"/>
    </location>
</feature>
<dbReference type="InterPro" id="IPR025931">
    <property type="entry name" value="TaqI_C"/>
</dbReference>
<dbReference type="InterPro" id="IPR050953">
    <property type="entry name" value="N4_N6_ade-DNA_methylase"/>
</dbReference>
<dbReference type="InterPro" id="IPR055573">
    <property type="entry name" value="DUF7149"/>
</dbReference>
<evidence type="ECO:0000256" key="7">
    <source>
        <dbReference type="ARBA" id="ARBA00047942"/>
    </source>
</evidence>
<dbReference type="InterPro" id="IPR056716">
    <property type="entry name" value="DUF7814"/>
</dbReference>
<feature type="coiled-coil region" evidence="8">
    <location>
        <begin position="795"/>
        <end position="822"/>
    </location>
</feature>
<dbReference type="GO" id="GO:0003677">
    <property type="term" value="F:DNA binding"/>
    <property type="evidence" value="ECO:0007669"/>
    <property type="project" value="UniProtKB-KW"/>
</dbReference>
<keyword evidence="5" id="KW-0680">Restriction system</keyword>
<evidence type="ECO:0000256" key="3">
    <source>
        <dbReference type="ARBA" id="ARBA00022679"/>
    </source>
</evidence>
<dbReference type="Pfam" id="PF07669">
    <property type="entry name" value="Eco57I"/>
    <property type="match status" value="2"/>
</dbReference>
<feature type="domain" description="DUF7149" evidence="11">
    <location>
        <begin position="8"/>
        <end position="243"/>
    </location>
</feature>
<evidence type="ECO:0000313" key="13">
    <source>
        <dbReference type="EMBL" id="KRT17879.1"/>
    </source>
</evidence>
<keyword evidence="8" id="KW-0175">Coiled coil</keyword>
<protein>
    <recommendedName>
        <fullName evidence="1">site-specific DNA-methyltransferase (adenine-specific)</fullName>
        <ecNumber evidence="1">2.1.1.72</ecNumber>
    </recommendedName>
</protein>
<name>A0A0T5VVI7_9SPHI</name>
<dbReference type="GO" id="GO:0009007">
    <property type="term" value="F:site-specific DNA-methyltransferase (adenine-specific) activity"/>
    <property type="evidence" value="ECO:0007669"/>
    <property type="project" value="UniProtKB-EC"/>
</dbReference>
<keyword evidence="14" id="KW-1185">Reference proteome</keyword>
<keyword evidence="2" id="KW-0489">Methyltransferase</keyword>
<evidence type="ECO:0000259" key="12">
    <source>
        <dbReference type="Pfam" id="PF25120"/>
    </source>
</evidence>
<dbReference type="InterPro" id="IPR011639">
    <property type="entry name" value="MethylTrfase_TaqI-like_dom"/>
</dbReference>
<evidence type="ECO:0000256" key="4">
    <source>
        <dbReference type="ARBA" id="ARBA00022691"/>
    </source>
</evidence>
<dbReference type="InterPro" id="IPR029063">
    <property type="entry name" value="SAM-dependent_MTases_sf"/>
</dbReference>
<dbReference type="PANTHER" id="PTHR33841:SF1">
    <property type="entry name" value="DNA METHYLTRANSFERASE A"/>
    <property type="match status" value="1"/>
</dbReference>
<dbReference type="EC" id="2.1.1.72" evidence="1"/>
<evidence type="ECO:0000256" key="2">
    <source>
        <dbReference type="ARBA" id="ARBA00022603"/>
    </source>
</evidence>
<dbReference type="AlphaFoldDB" id="A0A0T5VVI7"/>
<dbReference type="Proteomes" id="UP000051950">
    <property type="component" value="Unassembled WGS sequence"/>
</dbReference>
<dbReference type="Pfam" id="PF25120">
    <property type="entry name" value="DUF7814"/>
    <property type="match status" value="1"/>
</dbReference>
<dbReference type="RefSeq" id="WP_057930509.1">
    <property type="nucleotide sequence ID" value="NZ_LMZQ01000001.1"/>
</dbReference>